<comment type="catalytic activity">
    <reaction evidence="11">
        <text>pyranose + acceptor = pyranos-2,3-diulose + reduced acceptor.</text>
        <dbReference type="EC" id="1.1.99.29"/>
    </reaction>
</comment>
<comment type="subunit">
    <text evidence="4">Monomer.</text>
</comment>
<evidence type="ECO:0000256" key="15">
    <source>
        <dbReference type="PIRSR" id="PIRSR000137-1"/>
    </source>
</evidence>
<feature type="active site" description="Proton donor" evidence="15">
    <location>
        <position position="535"/>
    </location>
</feature>
<evidence type="ECO:0000256" key="5">
    <source>
        <dbReference type="ARBA" id="ARBA00013177"/>
    </source>
</evidence>
<comment type="catalytic activity">
    <reaction evidence="14">
        <text>a pyranoside + acceptor = a pyranosid-3,4-diulose + reduced acceptor.</text>
        <dbReference type="EC" id="1.1.99.29"/>
    </reaction>
</comment>
<proteinExistence type="inferred from homology"/>
<feature type="signal peptide" evidence="17">
    <location>
        <begin position="1"/>
        <end position="21"/>
    </location>
</feature>
<evidence type="ECO:0000256" key="17">
    <source>
        <dbReference type="SAM" id="SignalP"/>
    </source>
</evidence>
<feature type="chain" id="PRO_5034695404" description="pyranose dehydrogenase (acceptor)" evidence="17">
    <location>
        <begin position="22"/>
        <end position="601"/>
    </location>
</feature>
<evidence type="ECO:0000256" key="13">
    <source>
        <dbReference type="ARBA" id="ARBA00034050"/>
    </source>
</evidence>
<comment type="subcellular location">
    <subcellularLocation>
        <location evidence="2">Secreted</location>
    </subcellularLocation>
</comment>
<feature type="active site" description="Proton acceptor" evidence="15">
    <location>
        <position position="579"/>
    </location>
</feature>
<dbReference type="InterPro" id="IPR007867">
    <property type="entry name" value="GMC_OxRtase_C"/>
</dbReference>
<evidence type="ECO:0000256" key="10">
    <source>
        <dbReference type="ARBA" id="ARBA00033986"/>
    </source>
</evidence>
<keyword evidence="8 16" id="KW-0274">FAD</keyword>
<evidence type="ECO:0000256" key="3">
    <source>
        <dbReference type="ARBA" id="ARBA00010790"/>
    </source>
</evidence>
<dbReference type="InterPro" id="IPR036188">
    <property type="entry name" value="FAD/NAD-bd_sf"/>
</dbReference>
<dbReference type="Pfam" id="PF00732">
    <property type="entry name" value="GMC_oxred_N"/>
    <property type="match status" value="1"/>
</dbReference>
<comment type="catalytic activity">
    <reaction evidence="12">
        <text>pyranose + acceptor = pyranos-3-ulose + reduced acceptor.</text>
        <dbReference type="EC" id="1.1.99.29"/>
    </reaction>
</comment>
<dbReference type="EMBL" id="JAFIQS010000007">
    <property type="protein sequence ID" value="KAG5167054.1"/>
    <property type="molecule type" value="Genomic_DNA"/>
</dbReference>
<gene>
    <name evidence="19" type="ORF">JR316_007391</name>
</gene>
<dbReference type="GO" id="GO:0033718">
    <property type="term" value="F:pyranose dehydrogenase (acceptor) activity"/>
    <property type="evidence" value="ECO:0007669"/>
    <property type="project" value="UniProtKB-EC"/>
</dbReference>
<evidence type="ECO:0000256" key="16">
    <source>
        <dbReference type="PIRSR" id="PIRSR000137-2"/>
    </source>
</evidence>
<dbReference type="GO" id="GO:0050660">
    <property type="term" value="F:flavin adenine dinucleotide binding"/>
    <property type="evidence" value="ECO:0007669"/>
    <property type="project" value="InterPro"/>
</dbReference>
<feature type="binding site" evidence="16">
    <location>
        <begin position="580"/>
        <end position="581"/>
    </location>
    <ligand>
        <name>FAD</name>
        <dbReference type="ChEBI" id="CHEBI:57692"/>
    </ligand>
</feature>
<sequence>MYRRITAIALAVALWAARGGAVAVVGNPADLPKNAAYDFIIVGGGTAGNVVANRLTENPSISVLVLEAGVSNIGATDTIIPSFCVRASPNTPFDWNFTTINQPGLGGRSISYPRGHILGGSSSTNYMVYTRGPSSDWDRYATISGDQGWSWNSIQPYIKKNEAWTPPADGHNTAGQFNPVFHSTTGINAVSLSGFPQGIDNRVIQTTSQLNEFPFNLDMNSGNPIGIGWLQSTIKGGSRSSSATSYLGPSFIKRPNLHVLIGAQVTRILSTGKKVELVLYGYGATYLFFGSTGPRFNLTAKKEVILSAGSVGTPHILLHSGIGDKTALQALGIPSIVNLPDVGQNLSDHPFLPNGWLVNSTDTFETAARNATLSAQELNQWNAHQTGPLVDTIVDHLGWFRLAKNSSVLQTGSDPSSGPNAPHFEFLFANGLPIPNPPPSGNFLAVATAIVAPVARGNITLATNNPFDAPLINPNLLGTDFDLAVMREAVRAAIRFVSAPAWSNYIITPIGGLEDIDTDDKLNAYIQAGTTTIFHPFGSASMSPKGASHGVVDPDLLVKGTSGLRIIDASVVPIVPAAHPQFHVYMFGERGSDLIKSCWNI</sequence>
<dbReference type="AlphaFoldDB" id="A0A8H7XX12"/>
<comment type="catalytic activity">
    <reaction evidence="10">
        <text>pyranose + acceptor = pyranos-2-ulose + reduced acceptor.</text>
        <dbReference type="EC" id="1.1.99.29"/>
    </reaction>
</comment>
<evidence type="ECO:0000256" key="7">
    <source>
        <dbReference type="ARBA" id="ARBA00022630"/>
    </source>
</evidence>
<evidence type="ECO:0000256" key="14">
    <source>
        <dbReference type="ARBA" id="ARBA00034059"/>
    </source>
</evidence>
<feature type="binding site" evidence="16">
    <location>
        <position position="265"/>
    </location>
    <ligand>
        <name>FAD</name>
        <dbReference type="ChEBI" id="CHEBI:57692"/>
    </ligand>
</feature>
<keyword evidence="17" id="KW-0732">Signal</keyword>
<dbReference type="PROSITE" id="PS00624">
    <property type="entry name" value="GMC_OXRED_2"/>
    <property type="match status" value="1"/>
</dbReference>
<dbReference type="Gene3D" id="3.50.50.60">
    <property type="entry name" value="FAD/NAD(P)-binding domain"/>
    <property type="match status" value="1"/>
</dbReference>
<dbReference type="EC" id="1.1.99.29" evidence="5"/>
<dbReference type="InterPro" id="IPR000172">
    <property type="entry name" value="GMC_OxRdtase_N"/>
</dbReference>
<feature type="binding site" evidence="16">
    <location>
        <begin position="125"/>
        <end position="128"/>
    </location>
    <ligand>
        <name>FAD</name>
        <dbReference type="ChEBI" id="CHEBI:57692"/>
    </ligand>
</feature>
<dbReference type="GO" id="GO:0005576">
    <property type="term" value="C:extracellular region"/>
    <property type="evidence" value="ECO:0007669"/>
    <property type="project" value="UniProtKB-SubCell"/>
</dbReference>
<dbReference type="SUPFAM" id="SSF51905">
    <property type="entry name" value="FAD/NAD(P)-binding domain"/>
    <property type="match status" value="1"/>
</dbReference>
<feature type="domain" description="Glucose-methanol-choline oxidoreductase N-terminal" evidence="18">
    <location>
        <begin position="309"/>
        <end position="323"/>
    </location>
</feature>
<dbReference type="PANTHER" id="PTHR11552:SF147">
    <property type="entry name" value="CHOLINE DEHYDROGENASE, MITOCHONDRIAL"/>
    <property type="match status" value="1"/>
</dbReference>
<dbReference type="Gene3D" id="3.30.560.10">
    <property type="entry name" value="Glucose Oxidase, domain 3"/>
    <property type="match status" value="1"/>
</dbReference>
<evidence type="ECO:0000256" key="9">
    <source>
        <dbReference type="ARBA" id="ARBA00024699"/>
    </source>
</evidence>
<evidence type="ECO:0000259" key="18">
    <source>
        <dbReference type="PROSITE" id="PS00624"/>
    </source>
</evidence>
<comment type="cofactor">
    <cofactor evidence="1 16">
        <name>FAD</name>
        <dbReference type="ChEBI" id="CHEBI:57692"/>
    </cofactor>
</comment>
<evidence type="ECO:0000256" key="8">
    <source>
        <dbReference type="ARBA" id="ARBA00022827"/>
    </source>
</evidence>
<evidence type="ECO:0000256" key="11">
    <source>
        <dbReference type="ARBA" id="ARBA00034010"/>
    </source>
</evidence>
<name>A0A8H7XX12_PSICU</name>
<keyword evidence="7" id="KW-0285">Flavoprotein</keyword>
<evidence type="ECO:0000256" key="1">
    <source>
        <dbReference type="ARBA" id="ARBA00001974"/>
    </source>
</evidence>
<comment type="caution">
    <text evidence="19">The sequence shown here is derived from an EMBL/GenBank/DDBJ whole genome shotgun (WGS) entry which is preliminary data.</text>
</comment>
<evidence type="ECO:0000256" key="12">
    <source>
        <dbReference type="ARBA" id="ARBA00034029"/>
    </source>
</evidence>
<accession>A0A8H7XX12</accession>
<dbReference type="OrthoDB" id="269227at2759"/>
<evidence type="ECO:0000313" key="19">
    <source>
        <dbReference type="EMBL" id="KAG5167054.1"/>
    </source>
</evidence>
<dbReference type="PIRSF" id="PIRSF000137">
    <property type="entry name" value="Alcohol_oxidase"/>
    <property type="match status" value="1"/>
</dbReference>
<evidence type="ECO:0000256" key="2">
    <source>
        <dbReference type="ARBA" id="ARBA00004613"/>
    </source>
</evidence>
<comment type="function">
    <text evidence="9">Catalyzes the single-oxidation or sequential double oxidation reaction of carbohydrates primarily at carbon-2 and/or carbon-3 with the concomitant reduction of the flavin. The enzyme exhibits a broad sugar substrate specificity, oxidizing different aldopyranoses to the corresponding C-1, C-2, C-3 or C-1,2, C-2,3 and C-3,4 (di)dehydro sugars with substrate-specific regioselectivity. Accepts only a narrow range of electron acceptors such as substituted benzoquinones and complexed metal ions and reacts extremely slowly with O(2) as acceptor. May play a role in the natural recycling of plant matter by oxidizing all major monosaccharides in lignocellulose and by reducing quinone compounds or reactive radical species generated during lignin depolymerization.</text>
</comment>
<protein>
    <recommendedName>
        <fullName evidence="5">pyranose dehydrogenase (acceptor)</fullName>
        <ecNumber evidence="5">1.1.99.29</ecNumber>
    </recommendedName>
</protein>
<keyword evidence="6" id="KW-0964">Secreted</keyword>
<organism evidence="19">
    <name type="scientific">Psilocybe cubensis</name>
    <name type="common">Psychedelic mushroom</name>
    <name type="synonym">Stropharia cubensis</name>
    <dbReference type="NCBI Taxonomy" id="181762"/>
    <lineage>
        <taxon>Eukaryota</taxon>
        <taxon>Fungi</taxon>
        <taxon>Dikarya</taxon>
        <taxon>Basidiomycota</taxon>
        <taxon>Agaricomycotina</taxon>
        <taxon>Agaricomycetes</taxon>
        <taxon>Agaricomycetidae</taxon>
        <taxon>Agaricales</taxon>
        <taxon>Agaricineae</taxon>
        <taxon>Strophariaceae</taxon>
        <taxon>Psilocybe</taxon>
    </lineage>
</organism>
<dbReference type="Pfam" id="PF05199">
    <property type="entry name" value="GMC_oxred_C"/>
    <property type="match status" value="1"/>
</dbReference>
<dbReference type="SUPFAM" id="SSF54373">
    <property type="entry name" value="FAD-linked reductases, C-terminal domain"/>
    <property type="match status" value="1"/>
</dbReference>
<comment type="similarity">
    <text evidence="3">Belongs to the GMC oxidoreductase family.</text>
</comment>
<evidence type="ECO:0000256" key="4">
    <source>
        <dbReference type="ARBA" id="ARBA00011245"/>
    </source>
</evidence>
<comment type="catalytic activity">
    <reaction evidence="13">
        <text>a pyranoside + acceptor = a pyranosid-3-ulose + reduced acceptor.</text>
        <dbReference type="EC" id="1.1.99.29"/>
    </reaction>
</comment>
<dbReference type="InterPro" id="IPR012132">
    <property type="entry name" value="GMC_OxRdtase"/>
</dbReference>
<dbReference type="PANTHER" id="PTHR11552">
    <property type="entry name" value="GLUCOSE-METHANOL-CHOLINE GMC OXIDOREDUCTASE"/>
    <property type="match status" value="1"/>
</dbReference>
<reference evidence="19" key="1">
    <citation type="submission" date="2021-02" db="EMBL/GenBank/DDBJ databases">
        <title>Psilocybe cubensis genome.</title>
        <authorList>
            <person name="Mckernan K.J."/>
            <person name="Crawford S."/>
            <person name="Trippe A."/>
            <person name="Kane L.T."/>
            <person name="Mclaughlin S."/>
        </authorList>
    </citation>
    <scope>NUCLEOTIDE SEQUENCE [LARGE SCALE GENOMIC DNA]</scope>
    <source>
        <strain evidence="19">MGC-MH-2018</strain>
    </source>
</reference>
<evidence type="ECO:0000256" key="6">
    <source>
        <dbReference type="ARBA" id="ARBA00022525"/>
    </source>
</evidence>